<name>A0ABN9S1H1_9DINO</name>
<dbReference type="EMBL" id="CAUYUJ010008936">
    <property type="protein sequence ID" value="CAK0825423.1"/>
    <property type="molecule type" value="Genomic_DNA"/>
</dbReference>
<evidence type="ECO:0000256" key="1">
    <source>
        <dbReference type="SAM" id="MobiDB-lite"/>
    </source>
</evidence>
<protein>
    <submittedName>
        <fullName evidence="2">Uncharacterized protein</fullName>
    </submittedName>
</protein>
<sequence>MSDYAEKLEAFNHSLYESRWHEVHNFVKAVYPLMTLLTMTWDPMRFDAKAEKDFDPDMFSETLRSHSFRGFMALVLKLDAIPEVLASWAEGCRCHESMFIGKTLFHRREVLACHFGPHCCSCPLAGKRAPELASGHIVQILDDSSRRGATELMSELSFMCRDDVDAILRSWYSATAHLRLVLRSKTDFWQRLPWLLCGLAHPDPVIAKRVANDIVHSVNVTCDERVHHRLTIPFMFDGRFHDDLCRFADGSGLKTLSAAFQREIAMLRFVPIAETTIEGKHAVLTKARKKVSRSGAVVASLSNRMPLLESKLCAEEGTDRPFFKLLLDQFTRARHLANVPALLGLQCFPEIQSAFNRRAATKDVSSYLEKPLSRVIYRLDLGSQYQDLSTAKLDNERRAKQETARQLQALGDKPKEPISYDGMLRAAILDHFRKLGAPAGAYSFALGNGAHIQTLGSYFCQAPGPARRMEGPDPLMDVDGELPAERDDGHGLVFFRVVKMTPSSNKLLRMPAGSRAALRDTHVAVTEHRISRKVNNDTFIIHADSTHNDVALIHSFGTHVNVLEATITRWAIDPRARYIVEGVSASASDAVTCLVEAGAFHVSDGRVPAPTFNYDNASVAELMAIGAVEEDDSGFYLTERGLNHLQILWQVKQCGLVCDCRHDIPVETFTSYELMKMLEDQGFRWKQLPAKEKDRLALGGYAPDREKMWYSISNAVTPALYKYMICLLSVDRIIADGKYSEIPHYASDGHYLAILEGRDYEQPKFGKKRRHPTLLDHGGMELDGELPLALPARRPRATGGGAKRLKAEATLALAAGDADDSIGDADVEGSDEKSESDQIDGGADLADDKAAAATQAETMAVLEEILAVLVLRLLDLMSCLAGLRGHGWTTVLALLNLHQSPLPLNILGQVCLQTALMATHPRLEARAEVAAAAGREAAEEAVAEEAAEEAAEAPTLPHQLPQLPQWGIQNR</sequence>
<comment type="caution">
    <text evidence="2">The sequence shown here is derived from an EMBL/GenBank/DDBJ whole genome shotgun (WGS) entry which is preliminary data.</text>
</comment>
<evidence type="ECO:0000313" key="3">
    <source>
        <dbReference type="Proteomes" id="UP001189429"/>
    </source>
</evidence>
<evidence type="ECO:0000313" key="2">
    <source>
        <dbReference type="EMBL" id="CAK0825423.1"/>
    </source>
</evidence>
<feature type="region of interest" description="Disordered" evidence="1">
    <location>
        <begin position="820"/>
        <end position="842"/>
    </location>
</feature>
<dbReference type="Proteomes" id="UP001189429">
    <property type="component" value="Unassembled WGS sequence"/>
</dbReference>
<feature type="compositionally biased region" description="Low complexity" evidence="1">
    <location>
        <begin position="952"/>
        <end position="963"/>
    </location>
</feature>
<accession>A0ABN9S1H1</accession>
<organism evidence="2 3">
    <name type="scientific">Prorocentrum cordatum</name>
    <dbReference type="NCBI Taxonomy" id="2364126"/>
    <lineage>
        <taxon>Eukaryota</taxon>
        <taxon>Sar</taxon>
        <taxon>Alveolata</taxon>
        <taxon>Dinophyceae</taxon>
        <taxon>Prorocentrales</taxon>
        <taxon>Prorocentraceae</taxon>
        <taxon>Prorocentrum</taxon>
    </lineage>
</organism>
<reference evidence="2" key="1">
    <citation type="submission" date="2023-10" db="EMBL/GenBank/DDBJ databases">
        <authorList>
            <person name="Chen Y."/>
            <person name="Shah S."/>
            <person name="Dougan E. K."/>
            <person name="Thang M."/>
            <person name="Chan C."/>
        </authorList>
    </citation>
    <scope>NUCLEOTIDE SEQUENCE [LARGE SCALE GENOMIC DNA]</scope>
</reference>
<keyword evidence="3" id="KW-1185">Reference proteome</keyword>
<feature type="compositionally biased region" description="Acidic residues" evidence="1">
    <location>
        <begin position="939"/>
        <end position="951"/>
    </location>
</feature>
<feature type="region of interest" description="Disordered" evidence="1">
    <location>
        <begin position="938"/>
        <end position="963"/>
    </location>
</feature>
<gene>
    <name evidence="2" type="ORF">PCOR1329_LOCUS25552</name>
</gene>
<proteinExistence type="predicted"/>
<feature type="compositionally biased region" description="Acidic residues" evidence="1">
    <location>
        <begin position="820"/>
        <end position="829"/>
    </location>
</feature>